<dbReference type="InterPro" id="IPR057565">
    <property type="entry name" value="WW_TCRG1_3rd"/>
</dbReference>
<dbReference type="FunFam" id="2.20.70.10:FF:000049">
    <property type="entry name" value="Transcription elongation regulator 1-like"/>
    <property type="match status" value="1"/>
</dbReference>
<dbReference type="Proteomes" id="UP001108240">
    <property type="component" value="Unplaced"/>
</dbReference>
<protein>
    <submittedName>
        <fullName evidence="6">Transcription elongation regulator 1 like</fullName>
    </submittedName>
</protein>
<evidence type="ECO:0000256" key="1">
    <source>
        <dbReference type="ARBA" id="ARBA00022737"/>
    </source>
</evidence>
<dbReference type="GeneTree" id="ENSGT00940000160593"/>
<organism evidence="6 7">
    <name type="scientific">Cyprinus carpio carpio</name>
    <dbReference type="NCBI Taxonomy" id="630221"/>
    <lineage>
        <taxon>Eukaryota</taxon>
        <taxon>Metazoa</taxon>
        <taxon>Chordata</taxon>
        <taxon>Craniata</taxon>
        <taxon>Vertebrata</taxon>
        <taxon>Euteleostomi</taxon>
        <taxon>Actinopterygii</taxon>
        <taxon>Neopterygii</taxon>
        <taxon>Teleostei</taxon>
        <taxon>Ostariophysi</taxon>
        <taxon>Cypriniformes</taxon>
        <taxon>Cyprinidae</taxon>
        <taxon>Cyprininae</taxon>
        <taxon>Cyprinus</taxon>
    </lineage>
</organism>
<accession>A0A9J8C9D5</accession>
<dbReference type="FunFam" id="1.10.10.440:FF:000001">
    <property type="entry name" value="Transcription elongation regulator 1 like"/>
    <property type="match status" value="1"/>
</dbReference>
<evidence type="ECO:0000256" key="3">
    <source>
        <dbReference type="SAM" id="MobiDB-lite"/>
    </source>
</evidence>
<feature type="compositionally biased region" description="Acidic residues" evidence="3">
    <location>
        <begin position="413"/>
        <end position="423"/>
    </location>
</feature>
<dbReference type="CDD" id="cd00201">
    <property type="entry name" value="WW"/>
    <property type="match status" value="1"/>
</dbReference>
<evidence type="ECO:0000256" key="2">
    <source>
        <dbReference type="SAM" id="Coils"/>
    </source>
</evidence>
<feature type="coiled-coil region" evidence="2">
    <location>
        <begin position="505"/>
        <end position="539"/>
    </location>
</feature>
<dbReference type="GO" id="GO:0003712">
    <property type="term" value="F:transcription coregulator activity"/>
    <property type="evidence" value="ECO:0007669"/>
    <property type="project" value="TreeGrafter"/>
</dbReference>
<evidence type="ECO:0000313" key="6">
    <source>
        <dbReference type="Ensembl" id="ENSCCRP00000165788.1"/>
    </source>
</evidence>
<dbReference type="GO" id="GO:0005634">
    <property type="term" value="C:nucleus"/>
    <property type="evidence" value="ECO:0007669"/>
    <property type="project" value="TreeGrafter"/>
</dbReference>
<evidence type="ECO:0000259" key="4">
    <source>
        <dbReference type="PROSITE" id="PS50020"/>
    </source>
</evidence>
<name>A0A9J8C9D5_CYPCA</name>
<keyword evidence="2" id="KW-0175">Coiled coil</keyword>
<dbReference type="GO" id="GO:0070063">
    <property type="term" value="F:RNA polymerase binding"/>
    <property type="evidence" value="ECO:0007669"/>
    <property type="project" value="InterPro"/>
</dbReference>
<feature type="region of interest" description="Disordered" evidence="3">
    <location>
        <begin position="317"/>
        <end position="349"/>
    </location>
</feature>
<dbReference type="SMART" id="SM00456">
    <property type="entry name" value="WW"/>
    <property type="match status" value="2"/>
</dbReference>
<dbReference type="Pfam" id="PF01846">
    <property type="entry name" value="FF"/>
    <property type="match status" value="2"/>
</dbReference>
<feature type="domain" description="WW" evidence="4">
    <location>
        <begin position="354"/>
        <end position="383"/>
    </location>
</feature>
<dbReference type="PROSITE" id="PS50020">
    <property type="entry name" value="WW_DOMAIN_2"/>
    <property type="match status" value="1"/>
</dbReference>
<evidence type="ECO:0000259" key="5">
    <source>
        <dbReference type="PROSITE" id="PS51676"/>
    </source>
</evidence>
<sequence length="589" mass="66956">MIPVQRVKAQPQLWHVSAEAPPWLWMVPNTSGMCRVGSAPPVLISSRPPPVIQTVSGWQMSCDPFVPVMRAAAAEPATISQFSLPSVQWEIPSRPHVLGFQPSASVDLLPVFPHVYRRVLPPHYGKGWVEKRVPDYKFYLNNTLALETTWISPEEMGIFQHQEKPLLRTNQTALSICRPAAASRNIHTLLLTPRRVSGCPVSIKRVGSSKRIALAAAAMMAMDSDVTQGPSVSSAHPLHLLSLSPIKIPFLTAPHAGTRRSWEGLLGPVLPSRITAVTSLTAPGVTLLTGNWKKQRSTDKILELKKPSCTDALVLRRNPNPEAKTEDGAFKVSMDEDSSLKDKRPVASSPIPGSPWCVVWTGDDRVFFFNPTMHLSVWEKPIDLKDRGDLNRIIEDPPHKRKKDSSDDGSNADADDDDDDEEEHSLKTKRYKLDHPVECEGKNGSSLRMVLPLEHRIGHFRDMLLERGVSAFSTWEKELHKIVFDPRYLLLSPEERKQIYDQFVKARMKEEHKEKKCKLQQAKEEYRKLLEESKVTSRSTFKEFSEKYGKDPRFKQVLKRKDQELFFTQFINVLKKRDKENRIRLKKMR</sequence>
<evidence type="ECO:0000313" key="7">
    <source>
        <dbReference type="Proteomes" id="UP001108240"/>
    </source>
</evidence>
<dbReference type="InterPro" id="IPR045148">
    <property type="entry name" value="TCRG1-like"/>
</dbReference>
<keyword evidence="1" id="KW-0677">Repeat</keyword>
<reference evidence="6" key="2">
    <citation type="submission" date="2025-09" db="UniProtKB">
        <authorList>
            <consortium name="Ensembl"/>
        </authorList>
    </citation>
    <scope>IDENTIFICATION</scope>
</reference>
<proteinExistence type="predicted"/>
<dbReference type="Ensembl" id="ENSCCRT00000164100.1">
    <property type="protein sequence ID" value="ENSCCRP00000165788.1"/>
    <property type="gene ID" value="ENSCCRG00000067852.1"/>
</dbReference>
<dbReference type="OMA" id="RLFHGYE"/>
<dbReference type="InterPro" id="IPR001202">
    <property type="entry name" value="WW_dom"/>
</dbReference>
<keyword evidence="7" id="KW-1185">Reference proteome</keyword>
<dbReference type="PANTHER" id="PTHR15377">
    <property type="entry name" value="TRANSCRIPTION ELONGATION REGULATOR 1"/>
    <property type="match status" value="1"/>
</dbReference>
<feature type="region of interest" description="Disordered" evidence="3">
    <location>
        <begin position="389"/>
        <end position="432"/>
    </location>
</feature>
<dbReference type="PANTHER" id="PTHR15377:SF5">
    <property type="entry name" value="TRANSCRIPTION ELONGATION REGULATOR 1-LIKE PROTEIN"/>
    <property type="match status" value="1"/>
</dbReference>
<dbReference type="PROSITE" id="PS51676">
    <property type="entry name" value="FF"/>
    <property type="match status" value="2"/>
</dbReference>
<reference evidence="6" key="1">
    <citation type="submission" date="2025-08" db="UniProtKB">
        <authorList>
            <consortium name="Ensembl"/>
        </authorList>
    </citation>
    <scope>IDENTIFICATION</scope>
</reference>
<dbReference type="SMART" id="SM00441">
    <property type="entry name" value="FF"/>
    <property type="match status" value="2"/>
</dbReference>
<dbReference type="Pfam" id="PF23517">
    <property type="entry name" value="WW_TCERG1"/>
    <property type="match status" value="1"/>
</dbReference>
<feature type="compositionally biased region" description="Basic and acidic residues" evidence="3">
    <location>
        <begin position="389"/>
        <end position="398"/>
    </location>
</feature>
<feature type="domain" description="FF" evidence="5">
    <location>
        <begin position="518"/>
        <end position="573"/>
    </location>
</feature>
<dbReference type="AlphaFoldDB" id="A0A9J8C9D5"/>
<feature type="domain" description="FF" evidence="5">
    <location>
        <begin position="453"/>
        <end position="506"/>
    </location>
</feature>
<dbReference type="InterPro" id="IPR002713">
    <property type="entry name" value="FF_domain"/>
</dbReference>